<dbReference type="PANTHER" id="PTHR12369:SF13">
    <property type="entry name" value="HEXOSYLTRANSFERASE"/>
    <property type="match status" value="1"/>
</dbReference>
<protein>
    <recommendedName>
        <fullName evidence="9">Hexosyltransferase</fullName>
        <ecNumber evidence="9">2.4.1.-</ecNumber>
    </recommendedName>
</protein>
<keyword evidence="6" id="KW-1133">Transmembrane helix</keyword>
<dbReference type="STRING" id="67767.A0A0J7JY49"/>
<evidence type="ECO:0000313" key="10">
    <source>
        <dbReference type="EMBL" id="KMQ82964.1"/>
    </source>
</evidence>
<comment type="caution">
    <text evidence="10">The sequence shown here is derived from an EMBL/GenBank/DDBJ whole genome shotgun (WGS) entry which is preliminary data.</text>
</comment>
<evidence type="ECO:0000256" key="4">
    <source>
        <dbReference type="ARBA" id="ARBA00022692"/>
    </source>
</evidence>
<reference evidence="10 11" key="1">
    <citation type="submission" date="2015-04" db="EMBL/GenBank/DDBJ databases">
        <title>Lasius niger genome sequencing.</title>
        <authorList>
            <person name="Konorov E.A."/>
            <person name="Nikitin M.A."/>
            <person name="Kirill M.V."/>
            <person name="Chang P."/>
        </authorList>
    </citation>
    <scope>NUCLEOTIDE SEQUENCE [LARGE SCALE GENOMIC DNA]</scope>
    <source>
        <tissue evidence="10">Whole</tissue>
    </source>
</reference>
<dbReference type="PaxDb" id="67767-A0A0J7JY49"/>
<dbReference type="AlphaFoldDB" id="A0A0J7JY49"/>
<dbReference type="InterPro" id="IPR051227">
    <property type="entry name" value="CS_glycosyltransferase"/>
</dbReference>
<evidence type="ECO:0000256" key="1">
    <source>
        <dbReference type="ARBA" id="ARBA00004447"/>
    </source>
</evidence>
<keyword evidence="3 9" id="KW-0808">Transferase</keyword>
<evidence type="ECO:0000256" key="5">
    <source>
        <dbReference type="ARBA" id="ARBA00022968"/>
    </source>
</evidence>
<name>A0A0J7JY49_LASNI</name>
<comment type="similarity">
    <text evidence="2 9">Belongs to the chondroitin N-acetylgalactosaminyltransferase family.</text>
</comment>
<organism evidence="10 11">
    <name type="scientific">Lasius niger</name>
    <name type="common">Black garden ant</name>
    <dbReference type="NCBI Taxonomy" id="67767"/>
    <lineage>
        <taxon>Eukaryota</taxon>
        <taxon>Metazoa</taxon>
        <taxon>Ecdysozoa</taxon>
        <taxon>Arthropoda</taxon>
        <taxon>Hexapoda</taxon>
        <taxon>Insecta</taxon>
        <taxon>Pterygota</taxon>
        <taxon>Neoptera</taxon>
        <taxon>Endopterygota</taxon>
        <taxon>Hymenoptera</taxon>
        <taxon>Apocrita</taxon>
        <taxon>Aculeata</taxon>
        <taxon>Formicoidea</taxon>
        <taxon>Formicidae</taxon>
        <taxon>Formicinae</taxon>
        <taxon>Lasius</taxon>
        <taxon>Lasius</taxon>
    </lineage>
</organism>
<keyword evidence="5 9" id="KW-0735">Signal-anchor</keyword>
<evidence type="ECO:0000313" key="11">
    <source>
        <dbReference type="Proteomes" id="UP000036403"/>
    </source>
</evidence>
<dbReference type="GO" id="GO:0032580">
    <property type="term" value="C:Golgi cisterna membrane"/>
    <property type="evidence" value="ECO:0007669"/>
    <property type="project" value="UniProtKB-SubCell"/>
</dbReference>
<keyword evidence="8" id="KW-0472">Membrane</keyword>
<evidence type="ECO:0000256" key="6">
    <source>
        <dbReference type="ARBA" id="ARBA00022989"/>
    </source>
</evidence>
<dbReference type="EC" id="2.4.1.-" evidence="9"/>
<dbReference type="PANTHER" id="PTHR12369">
    <property type="entry name" value="CHONDROITIN SYNTHASE"/>
    <property type="match status" value="1"/>
</dbReference>
<dbReference type="InterPro" id="IPR008428">
    <property type="entry name" value="Chond_GalNAc"/>
</dbReference>
<dbReference type="EMBL" id="LBMM01021999">
    <property type="protein sequence ID" value="KMQ82964.1"/>
    <property type="molecule type" value="Genomic_DNA"/>
</dbReference>
<dbReference type="GO" id="GO:0047238">
    <property type="term" value="F:glucuronosyl-N-acetylgalactosaminyl-proteoglycan 4-beta-N-acetylgalactosaminyltransferase activity"/>
    <property type="evidence" value="ECO:0007669"/>
    <property type="project" value="TreeGrafter"/>
</dbReference>
<dbReference type="Proteomes" id="UP000036403">
    <property type="component" value="Unassembled WGS sequence"/>
</dbReference>
<evidence type="ECO:0000256" key="8">
    <source>
        <dbReference type="ARBA" id="ARBA00023136"/>
    </source>
</evidence>
<evidence type="ECO:0000256" key="3">
    <source>
        <dbReference type="ARBA" id="ARBA00022679"/>
    </source>
</evidence>
<evidence type="ECO:0000256" key="7">
    <source>
        <dbReference type="ARBA" id="ARBA00023034"/>
    </source>
</evidence>
<gene>
    <name evidence="10" type="ORF">RF55_21318</name>
</gene>
<evidence type="ECO:0000256" key="2">
    <source>
        <dbReference type="ARBA" id="ARBA00009239"/>
    </source>
</evidence>
<keyword evidence="11" id="KW-1185">Reference proteome</keyword>
<evidence type="ECO:0000256" key="9">
    <source>
        <dbReference type="RuleBase" id="RU364016"/>
    </source>
</evidence>
<keyword evidence="4" id="KW-0812">Transmembrane</keyword>
<dbReference type="Pfam" id="PF05679">
    <property type="entry name" value="CHGN"/>
    <property type="match status" value="1"/>
</dbReference>
<keyword evidence="7 9" id="KW-0333">Golgi apparatus</keyword>
<sequence length="201" mass="23321">MLRIAVTDLCAKKFSSENLVLLMEVGTKLKVDYLNRVRMNTISRYQIFSPIPFIEFHPDIIYADEAARDEVDVNSNYGKYDEHNYNNIAFYIKDYNAMRQTVETNIPLARSDKDIATLLKLSKHSPVTSLFEMYVSFSDMHIFRAIEPTLKIKYKDVNCDDTANDNIHKSCLKLRNNHLGKRSQLAGLILDYQNHQAYKEA</sequence>
<comment type="subcellular location">
    <subcellularLocation>
        <location evidence="1 9">Golgi apparatus</location>
        <location evidence="1 9">Golgi stack membrane</location>
        <topology evidence="1 9">Single-pass type II membrane protein</topology>
    </subcellularLocation>
</comment>
<accession>A0A0J7JY49</accession>
<proteinExistence type="inferred from homology"/>
<dbReference type="OrthoDB" id="9985088at2759"/>